<dbReference type="InterPro" id="IPR036855">
    <property type="entry name" value="Znf_CCCH_sf"/>
</dbReference>
<dbReference type="KEGG" id="lmat:92513106"/>
<evidence type="ECO:0000256" key="7">
    <source>
        <dbReference type="PROSITE-ProRule" id="PRU00453"/>
    </source>
</evidence>
<feature type="zinc finger region" description="C3H1-type" evidence="8">
    <location>
        <begin position="576"/>
        <end position="604"/>
    </location>
</feature>
<keyword evidence="1" id="KW-0597">Phosphoprotein</keyword>
<dbReference type="SUPFAM" id="SSF90229">
    <property type="entry name" value="CCCH zinc finger"/>
    <property type="match status" value="1"/>
</dbReference>
<sequence length="663" mass="73790">MNRLREWGSQAASCATSRLENRSDECEASHVYVHNCEDTHHSDREEESDSDSGVQLGDSEGSASDDNSDLGSAAGKHDSNADGDENSDPLFRISGGVNETTMETLSAALFNDLETSHSPRALPVEQKARGKATECCVCGAGAIYTCPGCGRRTCSMTCVRVHKADFQCTGVRDVAVRVPLSEFTDQQLQRDYHFLENCRRVIGNIERCFPRTAWRYNYKALPPPLHALREAARRRGVICQITSEGMLKRDENTSRLDRKTNTIVWRCEFQFSGPSDGAGMTTISTDWGSERHRLGDILKYCWATNPPLLCYHINRRYNRVSKYVGGSAATTAKGLEGARPTETDPTQCDGPAVPLEAGVQKASEAAPPTGVDASPTAEVAGAVGDEVEGDVASSTVNTTERDTAASTEECPVSSSAELPPLRAYEEVLPVPPIEPTTPQEAQQQAFVQAFLAEEKYFIFSKAERLGSDARYFLLDPYETLNENLRQLFFINEFPVFVVVHASQLHRFPLVTEEDKEAIRSSFRPKKVREPRERLPMRKRSEMEEEEVARLSRVPCRRFLESRCVLAEECPYWHCTPSEIPVCRTFLRTGECDKGTRCSFRHDADAVRIARKRQRDGPGEGGSPMRGCRMGRGRGLRGWRDGDRGRGRMGAFRGGSYASQRRIE</sequence>
<dbReference type="InterPro" id="IPR000571">
    <property type="entry name" value="Znf_CCCH"/>
</dbReference>
<dbReference type="InterPro" id="IPR051639">
    <property type="entry name" value="BCD1"/>
</dbReference>
<evidence type="ECO:0000256" key="2">
    <source>
        <dbReference type="ARBA" id="ARBA00022723"/>
    </source>
</evidence>
<dbReference type="SUPFAM" id="SSF144232">
    <property type="entry name" value="HIT/MYND zinc finger-like"/>
    <property type="match status" value="1"/>
</dbReference>
<accession>A0A836KIN3</accession>
<evidence type="ECO:0000259" key="11">
    <source>
        <dbReference type="PROSITE" id="PS51083"/>
    </source>
</evidence>
<dbReference type="Pfam" id="PF04438">
    <property type="entry name" value="zf-HIT"/>
    <property type="match status" value="1"/>
</dbReference>
<dbReference type="InterPro" id="IPR007529">
    <property type="entry name" value="Znf_HIT"/>
</dbReference>
<dbReference type="PANTHER" id="PTHR13483:SF3">
    <property type="entry name" value="BOX C_D SNORNA PROTEIN 1"/>
    <property type="match status" value="1"/>
</dbReference>
<dbReference type="Gene3D" id="4.10.1000.10">
    <property type="entry name" value="Zinc finger, CCCH-type"/>
    <property type="match status" value="1"/>
</dbReference>
<name>A0A836KIN3_9TRYP</name>
<evidence type="ECO:0000256" key="9">
    <source>
        <dbReference type="SAM" id="MobiDB-lite"/>
    </source>
</evidence>
<evidence type="ECO:0000313" key="13">
    <source>
        <dbReference type="Proteomes" id="UP000673552"/>
    </source>
</evidence>
<evidence type="ECO:0000256" key="8">
    <source>
        <dbReference type="PROSITE-ProRule" id="PRU00723"/>
    </source>
</evidence>
<gene>
    <name evidence="12" type="ORF">LSCM1_03041</name>
</gene>
<keyword evidence="13" id="KW-1185">Reference proteome</keyword>
<keyword evidence="2 8" id="KW-0479">Metal-binding</keyword>
<comment type="function">
    <text evidence="5">Required for box C/D snoRNAs accumulation involved in snoRNA processing, snoRNA transport to the nucleolus and ribosome biogenesis.</text>
</comment>
<dbReference type="OrthoDB" id="272357at2759"/>
<feature type="region of interest" description="Disordered" evidence="9">
    <location>
        <begin position="610"/>
        <end position="663"/>
    </location>
</feature>
<dbReference type="AlphaFoldDB" id="A0A836KIN3"/>
<feature type="region of interest" description="Disordered" evidence="9">
    <location>
        <begin position="1"/>
        <end position="25"/>
    </location>
</feature>
<proteinExistence type="inferred from homology"/>
<feature type="domain" description="HIT-type" evidence="11">
    <location>
        <begin position="135"/>
        <end position="168"/>
    </location>
</feature>
<dbReference type="GeneID" id="92513106"/>
<feature type="region of interest" description="Disordered" evidence="9">
    <location>
        <begin position="37"/>
        <end position="94"/>
    </location>
</feature>
<dbReference type="PROSITE" id="PS51083">
    <property type="entry name" value="ZF_HIT"/>
    <property type="match status" value="1"/>
</dbReference>
<comment type="caution">
    <text evidence="12">The sequence shown here is derived from an EMBL/GenBank/DDBJ whole genome shotgun (WGS) entry which is preliminary data.</text>
</comment>
<reference evidence="12 13" key="1">
    <citation type="submission" date="2021-03" db="EMBL/GenBank/DDBJ databases">
        <title>Leishmania (Mundinia) martiniquensis Genome sequencing and assembly.</title>
        <authorList>
            <person name="Almutairi H."/>
            <person name="Gatherer D."/>
        </authorList>
    </citation>
    <scope>NUCLEOTIDE SEQUENCE [LARGE SCALE GENOMIC DNA]</scope>
    <source>
        <strain evidence="12">LSCM1</strain>
    </source>
</reference>
<dbReference type="GO" id="GO:0000492">
    <property type="term" value="P:box C/D snoRNP assembly"/>
    <property type="evidence" value="ECO:0007669"/>
    <property type="project" value="TreeGrafter"/>
</dbReference>
<evidence type="ECO:0000313" key="12">
    <source>
        <dbReference type="EMBL" id="KAG5474262.1"/>
    </source>
</evidence>
<dbReference type="EMBL" id="JAFEUZ010000028">
    <property type="protein sequence ID" value="KAG5474262.1"/>
    <property type="molecule type" value="Genomic_DNA"/>
</dbReference>
<dbReference type="Proteomes" id="UP000673552">
    <property type="component" value="Chromosome 28"/>
</dbReference>
<evidence type="ECO:0000259" key="10">
    <source>
        <dbReference type="PROSITE" id="PS50103"/>
    </source>
</evidence>
<organism evidence="12 13">
    <name type="scientific">Leishmania martiniquensis</name>
    <dbReference type="NCBI Taxonomy" id="1580590"/>
    <lineage>
        <taxon>Eukaryota</taxon>
        <taxon>Discoba</taxon>
        <taxon>Euglenozoa</taxon>
        <taxon>Kinetoplastea</taxon>
        <taxon>Metakinetoplastina</taxon>
        <taxon>Trypanosomatida</taxon>
        <taxon>Trypanosomatidae</taxon>
        <taxon>Leishmaniinae</taxon>
        <taxon>Leishmania</taxon>
    </lineage>
</organism>
<dbReference type="GO" id="GO:0005634">
    <property type="term" value="C:nucleus"/>
    <property type="evidence" value="ECO:0007669"/>
    <property type="project" value="TreeGrafter"/>
</dbReference>
<dbReference type="InterPro" id="IPR057721">
    <property type="entry name" value="BCD1_alpha/beta"/>
</dbReference>
<evidence type="ECO:0000256" key="6">
    <source>
        <dbReference type="ARBA" id="ARBA00049654"/>
    </source>
</evidence>
<dbReference type="Pfam" id="PF25790">
    <property type="entry name" value="BCD1"/>
    <property type="match status" value="2"/>
</dbReference>
<dbReference type="GO" id="GO:0000463">
    <property type="term" value="P:maturation of LSU-rRNA from tricistronic rRNA transcript (SSU-rRNA, 5.8S rRNA, LSU-rRNA)"/>
    <property type="evidence" value="ECO:0007669"/>
    <property type="project" value="TreeGrafter"/>
</dbReference>
<keyword evidence="4 8" id="KW-0862">Zinc</keyword>
<dbReference type="Pfam" id="PF00642">
    <property type="entry name" value="zf-CCCH"/>
    <property type="match status" value="1"/>
</dbReference>
<dbReference type="RefSeq" id="XP_067177204.1">
    <property type="nucleotide sequence ID" value="XM_067320594.1"/>
</dbReference>
<protein>
    <recommendedName>
        <fullName evidence="14">HIT-type domain-containing protein</fullName>
    </recommendedName>
</protein>
<dbReference type="CDD" id="cd23023">
    <property type="entry name" value="zf-HIT_BCD1"/>
    <property type="match status" value="1"/>
</dbReference>
<dbReference type="GO" id="GO:0070761">
    <property type="term" value="C:pre-snoRNP complex"/>
    <property type="evidence" value="ECO:0007669"/>
    <property type="project" value="TreeGrafter"/>
</dbReference>
<comment type="similarity">
    <text evidence="6">Belongs to the BCD1 family.</text>
</comment>
<dbReference type="GO" id="GO:0008270">
    <property type="term" value="F:zinc ion binding"/>
    <property type="evidence" value="ECO:0007669"/>
    <property type="project" value="UniProtKB-UniRule"/>
</dbReference>
<evidence type="ECO:0000256" key="4">
    <source>
        <dbReference type="ARBA" id="ARBA00022833"/>
    </source>
</evidence>
<dbReference type="PANTHER" id="PTHR13483">
    <property type="entry name" value="BOX C_D SNORNA PROTEIN 1-RELATED"/>
    <property type="match status" value="1"/>
</dbReference>
<feature type="region of interest" description="Disordered" evidence="9">
    <location>
        <begin position="385"/>
        <end position="416"/>
    </location>
</feature>
<dbReference type="SMART" id="SM00356">
    <property type="entry name" value="ZnF_C3H1"/>
    <property type="match status" value="2"/>
</dbReference>
<evidence type="ECO:0008006" key="14">
    <source>
        <dbReference type="Google" id="ProtNLM"/>
    </source>
</evidence>
<evidence type="ECO:0000256" key="5">
    <source>
        <dbReference type="ARBA" id="ARBA00049598"/>
    </source>
</evidence>
<feature type="domain" description="C3H1-type" evidence="10">
    <location>
        <begin position="576"/>
        <end position="604"/>
    </location>
</feature>
<dbReference type="GO" id="GO:0048254">
    <property type="term" value="P:snoRNA localization"/>
    <property type="evidence" value="ECO:0007669"/>
    <property type="project" value="TreeGrafter"/>
</dbReference>
<feature type="region of interest" description="Disordered" evidence="9">
    <location>
        <begin position="332"/>
        <end position="351"/>
    </location>
</feature>
<keyword evidence="3 7" id="KW-0863">Zinc-finger</keyword>
<dbReference type="PROSITE" id="PS50103">
    <property type="entry name" value="ZF_C3H1"/>
    <property type="match status" value="1"/>
</dbReference>
<evidence type="ECO:0000256" key="1">
    <source>
        <dbReference type="ARBA" id="ARBA00022553"/>
    </source>
</evidence>
<dbReference type="Gene3D" id="3.30.60.190">
    <property type="match status" value="1"/>
</dbReference>
<evidence type="ECO:0000256" key="3">
    <source>
        <dbReference type="ARBA" id="ARBA00022771"/>
    </source>
</evidence>